<name>X1BXJ2_9ZZZZ</name>
<dbReference type="AlphaFoldDB" id="X1BXJ2"/>
<organism evidence="1">
    <name type="scientific">marine sediment metagenome</name>
    <dbReference type="NCBI Taxonomy" id="412755"/>
    <lineage>
        <taxon>unclassified sequences</taxon>
        <taxon>metagenomes</taxon>
        <taxon>ecological metagenomes</taxon>
    </lineage>
</organism>
<proteinExistence type="predicted"/>
<comment type="caution">
    <text evidence="1">The sequence shown here is derived from an EMBL/GenBank/DDBJ whole genome shotgun (WGS) entry which is preliminary data.</text>
</comment>
<reference evidence="1" key="1">
    <citation type="journal article" date="2014" name="Front. Microbiol.">
        <title>High frequency of phylogenetically diverse reductive dehalogenase-homologous genes in deep subseafloor sedimentary metagenomes.</title>
        <authorList>
            <person name="Kawai M."/>
            <person name="Futagami T."/>
            <person name="Toyoda A."/>
            <person name="Takaki Y."/>
            <person name="Nishi S."/>
            <person name="Hori S."/>
            <person name="Arai W."/>
            <person name="Tsubouchi T."/>
            <person name="Morono Y."/>
            <person name="Uchiyama I."/>
            <person name="Ito T."/>
            <person name="Fujiyama A."/>
            <person name="Inagaki F."/>
            <person name="Takami H."/>
        </authorList>
    </citation>
    <scope>NUCLEOTIDE SEQUENCE</scope>
    <source>
        <strain evidence="1">Expedition CK06-06</strain>
    </source>
</reference>
<protein>
    <submittedName>
        <fullName evidence="1">Uncharacterized protein</fullName>
    </submittedName>
</protein>
<feature type="non-terminal residue" evidence="1">
    <location>
        <position position="1"/>
    </location>
</feature>
<gene>
    <name evidence="1" type="ORF">S01H4_23281</name>
</gene>
<sequence>DEFIKLKKQEFVEQAQKHQKEGTLLYAQYVDDEVVEYIKNSPTITPGIRKGDKIIATKTPYQIKKFLNVKDERMKRYYSCYCAWVRGAIKNCTEKEISPNFCYCSTGFTKKYWDIIFDQPIKIEPLETPLTGALECKFAIHIPKEFQK</sequence>
<dbReference type="EMBL" id="BART01010779">
    <property type="protein sequence ID" value="GAG76881.1"/>
    <property type="molecule type" value="Genomic_DNA"/>
</dbReference>
<accession>X1BXJ2</accession>
<evidence type="ECO:0000313" key="1">
    <source>
        <dbReference type="EMBL" id="GAG76881.1"/>
    </source>
</evidence>